<dbReference type="GO" id="GO:0019901">
    <property type="term" value="F:protein kinase binding"/>
    <property type="evidence" value="ECO:0007669"/>
    <property type="project" value="Ensembl"/>
</dbReference>
<feature type="region of interest" description="Disordered" evidence="10">
    <location>
        <begin position="286"/>
        <end position="321"/>
    </location>
</feature>
<keyword evidence="13" id="KW-1185">Reference proteome</keyword>
<dbReference type="GO" id="GO:0005886">
    <property type="term" value="C:plasma membrane"/>
    <property type="evidence" value="ECO:0007669"/>
    <property type="project" value="UniProtKB-SubCell"/>
</dbReference>
<dbReference type="InterPro" id="IPR052112">
    <property type="entry name" value="EGFR_SigReg_Kinase"/>
</dbReference>
<reference evidence="12 13" key="1">
    <citation type="journal article" date="2019" name="Proc. Natl. Acad. Sci. U.S.A.">
        <title>Regulatory changes in pterin and carotenoid genes underlie balanced color polymorphisms in the wall lizard.</title>
        <authorList>
            <person name="Andrade P."/>
            <person name="Pinho C."/>
            <person name="Perez I de Lanuza G."/>
            <person name="Afonso S."/>
            <person name="Brejcha J."/>
            <person name="Rubin C.J."/>
            <person name="Wallerman O."/>
            <person name="Pereira P."/>
            <person name="Sabatino S.J."/>
            <person name="Bellati A."/>
            <person name="Pellitteri-Rosa D."/>
            <person name="Bosakova Z."/>
            <person name="Bunikis I."/>
            <person name="Carretero M.A."/>
            <person name="Feiner N."/>
            <person name="Marsik P."/>
            <person name="Pauperio F."/>
            <person name="Salvi D."/>
            <person name="Soler L."/>
            <person name="While G.M."/>
            <person name="Uller T."/>
            <person name="Font E."/>
            <person name="Andersson L."/>
            <person name="Carneiro M."/>
        </authorList>
    </citation>
    <scope>NUCLEOTIDE SEQUENCE</scope>
</reference>
<feature type="domain" description="Cdc42 binding" evidence="11">
    <location>
        <begin position="9"/>
        <end position="58"/>
    </location>
</feature>
<dbReference type="GO" id="GO:0036022">
    <property type="term" value="P:limb joint morphogenesis"/>
    <property type="evidence" value="ECO:0007669"/>
    <property type="project" value="Ensembl"/>
</dbReference>
<dbReference type="GO" id="GO:0060426">
    <property type="term" value="P:lung vasculature development"/>
    <property type="evidence" value="ECO:0007669"/>
    <property type="project" value="Ensembl"/>
</dbReference>
<gene>
    <name evidence="12" type="primary">ERRFI1</name>
</gene>
<dbReference type="GO" id="GO:0006915">
    <property type="term" value="P:apoptotic process"/>
    <property type="evidence" value="ECO:0007669"/>
    <property type="project" value="Ensembl"/>
</dbReference>
<dbReference type="GO" id="GO:0016477">
    <property type="term" value="P:cell migration"/>
    <property type="evidence" value="ECO:0007669"/>
    <property type="project" value="Ensembl"/>
</dbReference>
<feature type="compositionally biased region" description="Pro residues" evidence="10">
    <location>
        <begin position="264"/>
        <end position="273"/>
    </location>
</feature>
<evidence type="ECO:0000256" key="3">
    <source>
        <dbReference type="ARBA" id="ARBA00004496"/>
    </source>
</evidence>
<dbReference type="GeneTree" id="ENSGT00440000033870"/>
<keyword evidence="6" id="KW-0597">Phosphoprotein</keyword>
<dbReference type="GO" id="GO:0012505">
    <property type="term" value="C:endomembrane system"/>
    <property type="evidence" value="ECO:0007669"/>
    <property type="project" value="UniProtKB-SubCell"/>
</dbReference>
<dbReference type="GO" id="GO:0008203">
    <property type="term" value="P:cholesterol metabolic process"/>
    <property type="evidence" value="ECO:0007669"/>
    <property type="project" value="Ensembl"/>
</dbReference>
<proteinExistence type="predicted"/>
<evidence type="ECO:0000256" key="1">
    <source>
        <dbReference type="ARBA" id="ARBA00004123"/>
    </source>
</evidence>
<dbReference type="GO" id="GO:0010467">
    <property type="term" value="P:gene expression"/>
    <property type="evidence" value="ECO:0007669"/>
    <property type="project" value="Ensembl"/>
</dbReference>
<dbReference type="GO" id="GO:0042632">
    <property type="term" value="P:cholesterol homeostasis"/>
    <property type="evidence" value="ECO:0007669"/>
    <property type="project" value="Ensembl"/>
</dbReference>
<dbReference type="GO" id="GO:0006006">
    <property type="term" value="P:glucose metabolic process"/>
    <property type="evidence" value="ECO:0007669"/>
    <property type="project" value="Ensembl"/>
</dbReference>
<evidence type="ECO:0000313" key="13">
    <source>
        <dbReference type="Proteomes" id="UP000472272"/>
    </source>
</evidence>
<dbReference type="GO" id="GO:0005634">
    <property type="term" value="C:nucleus"/>
    <property type="evidence" value="ECO:0007669"/>
    <property type="project" value="UniProtKB-SubCell"/>
</dbReference>
<dbReference type="InterPro" id="IPR015116">
    <property type="entry name" value="Cdc42-bd-like"/>
</dbReference>
<dbReference type="GO" id="GO:0032868">
    <property type="term" value="P:response to insulin"/>
    <property type="evidence" value="ECO:0007669"/>
    <property type="project" value="Ensembl"/>
</dbReference>
<evidence type="ECO:0000256" key="6">
    <source>
        <dbReference type="ARBA" id="ARBA00022553"/>
    </source>
</evidence>
<dbReference type="GO" id="GO:0072659">
    <property type="term" value="P:protein localization to plasma membrane"/>
    <property type="evidence" value="ECO:0007669"/>
    <property type="project" value="Ensembl"/>
</dbReference>
<protein>
    <submittedName>
        <fullName evidence="12">ERBB receptor feedback inhibitor 1</fullName>
    </submittedName>
</protein>
<reference evidence="12" key="2">
    <citation type="submission" date="2025-08" db="UniProtKB">
        <authorList>
            <consortium name="Ensembl"/>
        </authorList>
    </citation>
    <scope>IDENTIFICATION</scope>
</reference>
<dbReference type="GO" id="GO:0009410">
    <property type="term" value="P:response to xenobiotic stimulus"/>
    <property type="evidence" value="ECO:0007669"/>
    <property type="project" value="Ensembl"/>
</dbReference>
<feature type="compositionally biased region" description="Basic residues" evidence="10">
    <location>
        <begin position="222"/>
        <end position="231"/>
    </location>
</feature>
<keyword evidence="5" id="KW-0963">Cytoplasm</keyword>
<dbReference type="GO" id="GO:0042059">
    <property type="term" value="P:negative regulation of epidermal growth factor receptor signaling pathway"/>
    <property type="evidence" value="ECO:0007669"/>
    <property type="project" value="Ensembl"/>
</dbReference>
<dbReference type="Proteomes" id="UP000472272">
    <property type="component" value="Chromosome 8"/>
</dbReference>
<dbReference type="GO" id="GO:0007173">
    <property type="term" value="P:epidermal growth factor receptor signaling pathway"/>
    <property type="evidence" value="ECO:0007669"/>
    <property type="project" value="Ensembl"/>
</dbReference>
<evidence type="ECO:0000256" key="10">
    <source>
        <dbReference type="SAM" id="MobiDB-lite"/>
    </source>
</evidence>
<dbReference type="GO" id="GO:1904565">
    <property type="term" value="P:response to 1-oleoyl-sn-glycerol 3-phosphate"/>
    <property type="evidence" value="ECO:0007669"/>
    <property type="project" value="Ensembl"/>
</dbReference>
<accession>A0A670J7H8</accession>
<dbReference type="Ensembl" id="ENSPMRT00000020420.1">
    <property type="protein sequence ID" value="ENSPMRP00000019232.1"/>
    <property type="gene ID" value="ENSPMRG00000012566.1"/>
</dbReference>
<feature type="compositionally biased region" description="Polar residues" evidence="10">
    <location>
        <begin position="306"/>
        <end position="317"/>
    </location>
</feature>
<dbReference type="OMA" id="YERHKHS"/>
<evidence type="ECO:0000256" key="4">
    <source>
        <dbReference type="ARBA" id="ARBA00022475"/>
    </source>
</evidence>
<dbReference type="GO" id="GO:0050847">
    <property type="term" value="P:progesterone receptor signaling pathway"/>
    <property type="evidence" value="ECO:0007669"/>
    <property type="project" value="Ensembl"/>
</dbReference>
<keyword evidence="8" id="KW-0539">Nucleus</keyword>
<dbReference type="GO" id="GO:0043589">
    <property type="term" value="P:skin morphogenesis"/>
    <property type="evidence" value="ECO:0007669"/>
    <property type="project" value="Ensembl"/>
</dbReference>
<dbReference type="GO" id="GO:0006699">
    <property type="term" value="P:bile acid biosynthetic process"/>
    <property type="evidence" value="ECO:0007669"/>
    <property type="project" value="Ensembl"/>
</dbReference>
<evidence type="ECO:0000256" key="9">
    <source>
        <dbReference type="ARBA" id="ARBA00029433"/>
    </source>
</evidence>
<sequence>MSTAGIAAPEMRVPLKSSFLHKGQGIGSLKPCWGGHFENPFFNMEPVAMAYNLNSSAQHHLTSIGRYLAPPNSPFFPSPSQATFQTLIRHRTAAATSPAPTERGQRIAAAPPTPTKGGPSFSFPPAPPGAERSTRPLPPLPIPEDFVHDDVDREVEFLTSSDTDFLLEECSGPAFKPATYGRRSFRGCGQINYAYFDAPAGSKAEEPPSAKQSGCPAGVSHQLHRRLRRSHSGPAGSFHKPVVRVSSHFRRASPSSDDDKPEVPPRVPIPPRVLKPDYRRWSAEVASSAYSDEDKPPKVPPREPLSCSNSRTPSPKSLPSYLNGIMPPTQSFAPDPKYVSSKALQRQHSEGSGSRVPCILPIIENGKKVSSTHYYLLPERPPYLDRYEKFFREAEEGSSLSAAGQLPPSLWPEAPEGEAASLAGMLNVPVKRKHLPCMVSP</sequence>
<feature type="region of interest" description="Disordered" evidence="10">
    <location>
        <begin position="92"/>
        <end position="139"/>
    </location>
</feature>
<evidence type="ECO:0000256" key="7">
    <source>
        <dbReference type="ARBA" id="ARBA00023136"/>
    </source>
</evidence>
<feature type="compositionally biased region" description="Basic and acidic residues" evidence="10">
    <location>
        <begin position="292"/>
        <end position="301"/>
    </location>
</feature>
<keyword evidence="7" id="KW-0472">Membrane</keyword>
<dbReference type="Pfam" id="PF09027">
    <property type="entry name" value="GTPase_binding"/>
    <property type="match status" value="1"/>
</dbReference>
<dbReference type="GO" id="GO:0060613">
    <property type="term" value="P:fat pad development"/>
    <property type="evidence" value="ECO:0007669"/>
    <property type="project" value="Ensembl"/>
</dbReference>
<evidence type="ECO:0000256" key="8">
    <source>
        <dbReference type="ARBA" id="ARBA00023242"/>
    </source>
</evidence>
<dbReference type="GO" id="GO:0050673">
    <property type="term" value="P:epithelial cell proliferation"/>
    <property type="evidence" value="ECO:0007669"/>
    <property type="project" value="Ensembl"/>
</dbReference>
<name>A0A670J7H8_PODMU</name>
<evidence type="ECO:0000313" key="12">
    <source>
        <dbReference type="Ensembl" id="ENSPMRP00000019232.1"/>
    </source>
</evidence>
<dbReference type="GO" id="GO:0001894">
    <property type="term" value="P:tissue homeostasis"/>
    <property type="evidence" value="ECO:0007669"/>
    <property type="project" value="Ensembl"/>
</dbReference>
<dbReference type="GO" id="GO:0045616">
    <property type="term" value="P:regulation of keratinocyte differentiation"/>
    <property type="evidence" value="ECO:0007669"/>
    <property type="project" value="Ensembl"/>
</dbReference>
<dbReference type="GO" id="GO:0032570">
    <property type="term" value="P:response to progesterone"/>
    <property type="evidence" value="ECO:0007669"/>
    <property type="project" value="Ensembl"/>
</dbReference>
<keyword evidence="4" id="KW-1003">Cell membrane</keyword>
<dbReference type="AlphaFoldDB" id="A0A670J7H8"/>
<dbReference type="GO" id="GO:0060428">
    <property type="term" value="P:lung epithelium development"/>
    <property type="evidence" value="ECO:0007669"/>
    <property type="project" value="Ensembl"/>
</dbReference>
<dbReference type="GO" id="GO:0051216">
    <property type="term" value="P:cartilage development"/>
    <property type="evidence" value="ECO:0007669"/>
    <property type="project" value="Ensembl"/>
</dbReference>
<evidence type="ECO:0000256" key="2">
    <source>
        <dbReference type="ARBA" id="ARBA00004236"/>
    </source>
</evidence>
<dbReference type="GO" id="GO:0032355">
    <property type="term" value="P:response to estradiol"/>
    <property type="evidence" value="ECO:0007669"/>
    <property type="project" value="Ensembl"/>
</dbReference>
<dbReference type="GO" id="GO:0005829">
    <property type="term" value="C:cytosol"/>
    <property type="evidence" value="ECO:0007669"/>
    <property type="project" value="Ensembl"/>
</dbReference>
<organism evidence="12 13">
    <name type="scientific">Podarcis muralis</name>
    <name type="common">Wall lizard</name>
    <name type="synonym">Lacerta muralis</name>
    <dbReference type="NCBI Taxonomy" id="64176"/>
    <lineage>
        <taxon>Eukaryota</taxon>
        <taxon>Metazoa</taxon>
        <taxon>Chordata</taxon>
        <taxon>Craniata</taxon>
        <taxon>Vertebrata</taxon>
        <taxon>Euteleostomi</taxon>
        <taxon>Lepidosauria</taxon>
        <taxon>Squamata</taxon>
        <taxon>Bifurcata</taxon>
        <taxon>Unidentata</taxon>
        <taxon>Episquamata</taxon>
        <taxon>Laterata</taxon>
        <taxon>Lacertibaenia</taxon>
        <taxon>Lacertidae</taxon>
        <taxon>Podarcis</taxon>
    </lineage>
</organism>
<dbReference type="PANTHER" id="PTHR14254:SF5">
    <property type="entry name" value="ERBB RECEPTOR FEEDBACK INHIBITOR 1"/>
    <property type="match status" value="1"/>
</dbReference>
<evidence type="ECO:0000259" key="11">
    <source>
        <dbReference type="Pfam" id="PF09027"/>
    </source>
</evidence>
<dbReference type="GO" id="GO:0043491">
    <property type="term" value="P:phosphatidylinositol 3-kinase/protein kinase B signal transduction"/>
    <property type="evidence" value="ECO:0007669"/>
    <property type="project" value="Ensembl"/>
</dbReference>
<feature type="region of interest" description="Disordered" evidence="10">
    <location>
        <begin position="201"/>
        <end position="274"/>
    </location>
</feature>
<comment type="subcellular location">
    <subcellularLocation>
        <location evidence="2">Cell membrane</location>
    </subcellularLocation>
    <subcellularLocation>
        <location evidence="3">Cytoplasm</location>
    </subcellularLocation>
    <subcellularLocation>
        <location evidence="9">Endomembrane system</location>
        <topology evidence="9">Peripheral membrane protein</topology>
        <orientation evidence="9">Cytoplasmic side</orientation>
    </subcellularLocation>
    <subcellularLocation>
        <location evidence="1">Nucleus</location>
    </subcellularLocation>
</comment>
<reference evidence="12" key="3">
    <citation type="submission" date="2025-09" db="UniProtKB">
        <authorList>
            <consortium name="Ensembl"/>
        </authorList>
    </citation>
    <scope>IDENTIFICATION</scope>
</reference>
<dbReference type="GO" id="GO:0001889">
    <property type="term" value="P:liver development"/>
    <property type="evidence" value="ECO:0007669"/>
    <property type="project" value="Ensembl"/>
</dbReference>
<dbReference type="PANTHER" id="PTHR14254">
    <property type="entry name" value="GENE 33 POLYPEPTIDE"/>
    <property type="match status" value="1"/>
</dbReference>
<dbReference type="GO" id="GO:0035988">
    <property type="term" value="P:chondrocyte proliferation"/>
    <property type="evidence" value="ECO:0007669"/>
    <property type="project" value="Ensembl"/>
</dbReference>
<evidence type="ECO:0000256" key="5">
    <source>
        <dbReference type="ARBA" id="ARBA00022490"/>
    </source>
</evidence>